<feature type="region of interest" description="Disordered" evidence="1">
    <location>
        <begin position="17"/>
        <end position="38"/>
    </location>
</feature>
<sequence>MQILGRAIYFHPEQDIREAAGTADRKTDAREDGGMNAPMRTFSIGWAWARAGGRPQTHGRNRASLLGPARRAPRVAAPVA</sequence>
<protein>
    <submittedName>
        <fullName evidence="2">Uncharacterized protein</fullName>
    </submittedName>
</protein>
<organism evidence="2 3">
    <name type="scientific">Chelatococcus reniformis</name>
    <dbReference type="NCBI Taxonomy" id="1494448"/>
    <lineage>
        <taxon>Bacteria</taxon>
        <taxon>Pseudomonadati</taxon>
        <taxon>Pseudomonadota</taxon>
        <taxon>Alphaproteobacteria</taxon>
        <taxon>Hyphomicrobiales</taxon>
        <taxon>Chelatococcaceae</taxon>
        <taxon>Chelatococcus</taxon>
    </lineage>
</organism>
<gene>
    <name evidence="2" type="ORF">GCM10010994_25150</name>
</gene>
<evidence type="ECO:0000313" key="3">
    <source>
        <dbReference type="Proteomes" id="UP000637002"/>
    </source>
</evidence>
<name>A0A916UAU5_9HYPH</name>
<feature type="compositionally biased region" description="Low complexity" evidence="1">
    <location>
        <begin position="68"/>
        <end position="80"/>
    </location>
</feature>
<evidence type="ECO:0000313" key="2">
    <source>
        <dbReference type="EMBL" id="GGC65523.1"/>
    </source>
</evidence>
<keyword evidence="3" id="KW-1185">Reference proteome</keyword>
<proteinExistence type="predicted"/>
<accession>A0A916UAU5</accession>
<reference evidence="2" key="1">
    <citation type="journal article" date="2014" name="Int. J. Syst. Evol. Microbiol.">
        <title>Complete genome sequence of Corynebacterium casei LMG S-19264T (=DSM 44701T), isolated from a smear-ripened cheese.</title>
        <authorList>
            <consortium name="US DOE Joint Genome Institute (JGI-PGF)"/>
            <person name="Walter F."/>
            <person name="Albersmeier A."/>
            <person name="Kalinowski J."/>
            <person name="Ruckert C."/>
        </authorList>
    </citation>
    <scope>NUCLEOTIDE SEQUENCE</scope>
    <source>
        <strain evidence="2">CGMCC 1.12919</strain>
    </source>
</reference>
<comment type="caution">
    <text evidence="2">The sequence shown here is derived from an EMBL/GenBank/DDBJ whole genome shotgun (WGS) entry which is preliminary data.</text>
</comment>
<reference evidence="2" key="2">
    <citation type="submission" date="2020-09" db="EMBL/GenBank/DDBJ databases">
        <authorList>
            <person name="Sun Q."/>
            <person name="Zhou Y."/>
        </authorList>
    </citation>
    <scope>NUCLEOTIDE SEQUENCE</scope>
    <source>
        <strain evidence="2">CGMCC 1.12919</strain>
    </source>
</reference>
<dbReference type="AlphaFoldDB" id="A0A916UAU5"/>
<feature type="compositionally biased region" description="Basic and acidic residues" evidence="1">
    <location>
        <begin position="17"/>
        <end position="33"/>
    </location>
</feature>
<dbReference type="Proteomes" id="UP000637002">
    <property type="component" value="Unassembled WGS sequence"/>
</dbReference>
<feature type="region of interest" description="Disordered" evidence="1">
    <location>
        <begin position="52"/>
        <end position="80"/>
    </location>
</feature>
<evidence type="ECO:0000256" key="1">
    <source>
        <dbReference type="SAM" id="MobiDB-lite"/>
    </source>
</evidence>
<dbReference type="EMBL" id="BMGG01000004">
    <property type="protein sequence ID" value="GGC65523.1"/>
    <property type="molecule type" value="Genomic_DNA"/>
</dbReference>